<dbReference type="Gene3D" id="2.40.128.130">
    <property type="entry name" value="Autotransporter beta-domain"/>
    <property type="match status" value="1"/>
</dbReference>
<dbReference type="SMART" id="SM00869">
    <property type="entry name" value="Autotransporter"/>
    <property type="match status" value="1"/>
</dbReference>
<feature type="chain" id="PRO_5045854502" description="Autotransporter domain-containing protein" evidence="1">
    <location>
        <begin position="26"/>
        <end position="1089"/>
    </location>
</feature>
<comment type="caution">
    <text evidence="3">The sequence shown here is derived from an EMBL/GenBank/DDBJ whole genome shotgun (WGS) entry which is preliminary data.</text>
</comment>
<sequence length="1089" mass="106215">MPSFARAVLLGTTALVASVPLLAGAAHGDVLFTGTNGVSGSCATGATACTLTGYTVGFLGTGSLTVNNATILTVSEFATIGESNAGNGETGAGNGSLLLTGRGTELRTGGNGTSAFHIGRNGATGTAQVTNNALWTISAGVSGDDAGEATLSVGRNAGANGRLTIDAGGRVLVQDTGTNTGDDGVQIGGTGQNTNGVGTIVVSGSGSRLSVQSTAASAYLNVGRNGTAANGTLSVLNGGTVDLTSGALDAVVNVGRGGALGTLEVAGTGSALTLSAQRVSSLHVGRDNTGTATVTSGGSVTLSSANGAAVVLGQEVAGNGTMTVNGSGSRLALSGTGTNDQSIILQVGRFGTGTFRVEQGGTVTVDAGQTVAGVQIARESGSTGSLVVTGAGSSLTVSGSGAASDNGPFFQVGRAGSGRLDVLDGGTLTFNTGTPLTAGLTIGGTGSVSGGSGAMLVSGSGSTVTVSGGSASVAVGTNGTGSLAITDSGRLNTLDLTVGYAAGSVGTMVMTSGGSVRLSGTDQRDSGGAQALIGQAGTGSLTMTGGSTVTIDTSGGANGGLFVGAEAGGRGTVLLSGTGTVLDAGSELGIGYTAGSTAEGGTGSVTVNDGATLRATTVRLGSSGGSSALSKMLSFNSTGRIESANVLVNPGGVLSGTGTITGHVTLNGGTLTTGGSVGTMTIGNGLTVNSGTIEVKVNGRTAGSYDVYAVTGTAELNGGTMLVVFADSFTPAEGERFNVIQATDGITGTGVTSVQTNLDGVTASVVPAEQTGGIDVVIVGGTASAAQEAEATISTTAEQQTRSVVRTVVAAVSGRVREAMAARRGRATAGIESESGLAAGNGGSTGLAAWADGGASRLINSQTGGKFDGWGRTLLVGADYTVGSLVLGAAVGLERSTLSIQQNDGDRKAHGGSLVAYAGYLIDDTFSADVQVAAGRLSNRLREMRGGVVDTGNFDSNRLIVAANLTAVHTVSDWTMTGIVGTSFSRERFDSYSTDAGLRVDPGSVYLGQLRVGGELSYAVSPTINPYVAASYEVDVRSSENGDRNGAVLGAGLRAALADNFTVGVFGSAQVLRRDDENYAIAVNGRYSF</sequence>
<evidence type="ECO:0000256" key="1">
    <source>
        <dbReference type="SAM" id="SignalP"/>
    </source>
</evidence>
<keyword evidence="1" id="KW-0732">Signal</keyword>
<dbReference type="InterPro" id="IPR030895">
    <property type="entry name" value="T5SS_PEPC_rpt"/>
</dbReference>
<dbReference type="InterPro" id="IPR011050">
    <property type="entry name" value="Pectin_lyase_fold/virulence"/>
</dbReference>
<dbReference type="InterPro" id="IPR005546">
    <property type="entry name" value="Autotransporte_beta"/>
</dbReference>
<evidence type="ECO:0000313" key="4">
    <source>
        <dbReference type="Proteomes" id="UP000584642"/>
    </source>
</evidence>
<keyword evidence="4" id="KW-1185">Reference proteome</keyword>
<dbReference type="InterPro" id="IPR036709">
    <property type="entry name" value="Autotransporte_beta_dom_sf"/>
</dbReference>
<dbReference type="PROSITE" id="PS51208">
    <property type="entry name" value="AUTOTRANSPORTER"/>
    <property type="match status" value="1"/>
</dbReference>
<evidence type="ECO:0000259" key="2">
    <source>
        <dbReference type="PROSITE" id="PS51208"/>
    </source>
</evidence>
<dbReference type="NCBIfam" id="TIGR04393">
    <property type="entry name" value="rpt_T5SS_PEPC"/>
    <property type="match status" value="2"/>
</dbReference>
<dbReference type="SUPFAM" id="SSF51126">
    <property type="entry name" value="Pectin lyase-like"/>
    <property type="match status" value="1"/>
</dbReference>
<dbReference type="EMBL" id="JABFDB010000044">
    <property type="protein sequence ID" value="NYZ24727.1"/>
    <property type="molecule type" value="Genomic_DNA"/>
</dbReference>
<proteinExistence type="predicted"/>
<evidence type="ECO:0000313" key="3">
    <source>
        <dbReference type="EMBL" id="NYZ24727.1"/>
    </source>
</evidence>
<accession>A0ABX2TML4</accession>
<dbReference type="Proteomes" id="UP000584642">
    <property type="component" value="Unassembled WGS sequence"/>
</dbReference>
<feature type="domain" description="Autotransporter" evidence="2">
    <location>
        <begin position="842"/>
        <end position="1089"/>
    </location>
</feature>
<dbReference type="RefSeq" id="WP_180286502.1">
    <property type="nucleotide sequence ID" value="NZ_JABFDB010000044.1"/>
</dbReference>
<gene>
    <name evidence="3" type="ORF">HND93_33910</name>
</gene>
<reference evidence="3 4" key="1">
    <citation type="submission" date="2020-05" db="EMBL/GenBank/DDBJ databases">
        <title>Azospirillum oleiclasticum sp. nov, a nitrogen-fixing and heavy crude oil-emulsifying bacterium isolated from the crude oil of Yumen Oilfield.</title>
        <authorList>
            <person name="Wu D."/>
            <person name="Cai M."/>
            <person name="Zhang X."/>
        </authorList>
    </citation>
    <scope>NUCLEOTIDE SEQUENCE [LARGE SCALE GENOMIC DNA]</scope>
    <source>
        <strain evidence="3 4">ROY-1-1-2</strain>
    </source>
</reference>
<organism evidence="3 4">
    <name type="scientific">Azospirillum oleiclasticum</name>
    <dbReference type="NCBI Taxonomy" id="2735135"/>
    <lineage>
        <taxon>Bacteria</taxon>
        <taxon>Pseudomonadati</taxon>
        <taxon>Pseudomonadota</taxon>
        <taxon>Alphaproteobacteria</taxon>
        <taxon>Rhodospirillales</taxon>
        <taxon>Azospirillaceae</taxon>
        <taxon>Azospirillum</taxon>
    </lineage>
</organism>
<dbReference type="SUPFAM" id="SSF103515">
    <property type="entry name" value="Autotransporter"/>
    <property type="match status" value="1"/>
</dbReference>
<feature type="signal peptide" evidence="1">
    <location>
        <begin position="1"/>
        <end position="25"/>
    </location>
</feature>
<protein>
    <recommendedName>
        <fullName evidence="2">Autotransporter domain-containing protein</fullName>
    </recommendedName>
</protein>
<name>A0ABX2TML4_9PROT</name>